<sequence>MALAQLSNYQNVMVGVDGSKQAKRAVQKAIAIAKRNQSKLYIVSVLNVSKLTNLGKAQFGFGAVDPDVLDEFKLKMDRLVAGYRDQATKAGINQVEIHVTFGHSKTELAKNLPQLLGIDLIVIGATGVNVVERMMMGSTATYVVANAQADVLIVRTDLDNQPLDQL</sequence>
<protein>
    <submittedName>
        <fullName evidence="3">Universal stress protein</fullName>
    </submittedName>
</protein>
<evidence type="ECO:0000313" key="4">
    <source>
        <dbReference type="Proteomes" id="UP000763447"/>
    </source>
</evidence>
<dbReference type="PANTHER" id="PTHR46268:SF6">
    <property type="entry name" value="UNIVERSAL STRESS PROTEIN UP12"/>
    <property type="match status" value="1"/>
</dbReference>
<evidence type="ECO:0000256" key="1">
    <source>
        <dbReference type="ARBA" id="ARBA00008791"/>
    </source>
</evidence>
<dbReference type="Proteomes" id="UP000763447">
    <property type="component" value="Unassembled WGS sequence"/>
</dbReference>
<keyword evidence="4" id="KW-1185">Reference proteome</keyword>
<comment type="caution">
    <text evidence="3">The sequence shown here is derived from an EMBL/GenBank/DDBJ whole genome shotgun (WGS) entry which is preliminary data.</text>
</comment>
<comment type="similarity">
    <text evidence="1">Belongs to the universal stress protein A family.</text>
</comment>
<proteinExistence type="inferred from homology"/>
<dbReference type="Pfam" id="PF00582">
    <property type="entry name" value="Usp"/>
    <property type="match status" value="1"/>
</dbReference>
<dbReference type="EMBL" id="JAAXLJ010000019">
    <property type="protein sequence ID" value="NLR19176.1"/>
    <property type="molecule type" value="Genomic_DNA"/>
</dbReference>
<dbReference type="SUPFAM" id="SSF52402">
    <property type="entry name" value="Adenine nucleotide alpha hydrolases-like"/>
    <property type="match status" value="1"/>
</dbReference>
<dbReference type="PRINTS" id="PR01438">
    <property type="entry name" value="UNVRSLSTRESS"/>
</dbReference>
<name>A0ABX1L4D0_9LACO</name>
<dbReference type="InterPro" id="IPR006015">
    <property type="entry name" value="Universal_stress_UspA"/>
</dbReference>
<feature type="domain" description="UspA" evidence="2">
    <location>
        <begin position="9"/>
        <end position="155"/>
    </location>
</feature>
<dbReference type="InterPro" id="IPR006016">
    <property type="entry name" value="UspA"/>
</dbReference>
<evidence type="ECO:0000259" key="2">
    <source>
        <dbReference type="Pfam" id="PF00582"/>
    </source>
</evidence>
<reference evidence="3 4" key="1">
    <citation type="submission" date="2020-04" db="EMBL/GenBank/DDBJ databases">
        <title>A novel species of genus Lactobacillus that was isolated from fermented food Zha-chili.</title>
        <authorList>
            <person name="Zhang Z."/>
        </authorList>
    </citation>
    <scope>NUCLEOTIDE SEQUENCE [LARGE SCALE GENOMIC DNA]</scope>
    <source>
        <strain evidence="4">HBUAS51383</strain>
    </source>
</reference>
<dbReference type="InterPro" id="IPR014729">
    <property type="entry name" value="Rossmann-like_a/b/a_fold"/>
</dbReference>
<organism evidence="3 4">
    <name type="scientific">Secundilactobacillus angelensis</name>
    <dbReference type="NCBI Taxonomy" id="2722706"/>
    <lineage>
        <taxon>Bacteria</taxon>
        <taxon>Bacillati</taxon>
        <taxon>Bacillota</taxon>
        <taxon>Bacilli</taxon>
        <taxon>Lactobacillales</taxon>
        <taxon>Lactobacillaceae</taxon>
        <taxon>Secundilactobacillus</taxon>
    </lineage>
</organism>
<dbReference type="CDD" id="cd00293">
    <property type="entry name" value="USP-like"/>
    <property type="match status" value="1"/>
</dbReference>
<dbReference type="PANTHER" id="PTHR46268">
    <property type="entry name" value="STRESS RESPONSE PROTEIN NHAX"/>
    <property type="match status" value="1"/>
</dbReference>
<gene>
    <name evidence="3" type="ORF">HC026_09655</name>
</gene>
<accession>A0ABX1L4D0</accession>
<evidence type="ECO:0000313" key="3">
    <source>
        <dbReference type="EMBL" id="NLR19176.1"/>
    </source>
</evidence>
<dbReference type="Gene3D" id="3.40.50.620">
    <property type="entry name" value="HUPs"/>
    <property type="match status" value="1"/>
</dbReference>